<dbReference type="GO" id="GO:0016705">
    <property type="term" value="F:oxidoreductase activity, acting on paired donors, with incorporation or reduction of molecular oxygen"/>
    <property type="evidence" value="ECO:0007669"/>
    <property type="project" value="InterPro"/>
</dbReference>
<accession>D5PGS3</accession>
<dbReference type="InterPro" id="IPR050564">
    <property type="entry name" value="F420-G6PD/mer"/>
</dbReference>
<sequence>MPMSYLMGVWSGERICRVTYWIAYCKVTRMVDAARLKVDGGIPNQLARVTEAAVALERDGYDGGWTAETSHDPFLPLLLAAEHTSRLELGTNIAVAFARNPMIVANIGWDLQAYSRGRFILGLGTQIQPHIEKRFSMPWSHPARRMREFVAALHAIWSVWKDGGKLRFEGDFYTHKIMTPMFTPEPQPYSAPKVFLAAVGEAMTELCGEVADGHLGHPMVSKRYLDEVTVPALLRGMRRAGRSRSGFEVSGEVMIATGENEQELTAATAAVRKQIAFYGSTPAYRRVLELHGWGDLQTELHRLSLAGEWDAMASLIDDEMLAAFAVVGPVGTIAAALQDRCRGAVDRVLPIFMNASPSCITAALKEFRQ</sequence>
<dbReference type="Pfam" id="PF00296">
    <property type="entry name" value="Bac_luciferase"/>
    <property type="match status" value="1"/>
</dbReference>
<dbReference type="PANTHER" id="PTHR43244">
    <property type="match status" value="1"/>
</dbReference>
<dbReference type="PANTHER" id="PTHR43244:SF2">
    <property type="entry name" value="CONSERVED HYPOTHETICAL ALANINE AND PROLINE-RICH PROTEIN"/>
    <property type="match status" value="1"/>
</dbReference>
<keyword evidence="3" id="KW-1185">Reference proteome</keyword>
<organism evidence="2 3">
    <name type="scientific">Mycobacterium parascrofulaceum ATCC BAA-614</name>
    <dbReference type="NCBI Taxonomy" id="525368"/>
    <lineage>
        <taxon>Bacteria</taxon>
        <taxon>Bacillati</taxon>
        <taxon>Actinomycetota</taxon>
        <taxon>Actinomycetes</taxon>
        <taxon>Mycobacteriales</taxon>
        <taxon>Mycobacteriaceae</taxon>
        <taxon>Mycobacterium</taxon>
        <taxon>Mycobacterium simiae complex</taxon>
    </lineage>
</organism>
<dbReference type="eggNOG" id="COG2141">
    <property type="taxonomic scope" value="Bacteria"/>
</dbReference>
<dbReference type="HOGENOM" id="CLU_027853_5_1_11"/>
<name>D5PGS3_9MYCO</name>
<keyword evidence="2" id="KW-0560">Oxidoreductase</keyword>
<dbReference type="InterPro" id="IPR019919">
    <property type="entry name" value="Lucif-like_OxRdtase_MSMEG_2256"/>
</dbReference>
<dbReference type="SUPFAM" id="SSF51679">
    <property type="entry name" value="Bacterial luciferase-like"/>
    <property type="match status" value="1"/>
</dbReference>
<dbReference type="Gene3D" id="3.20.20.30">
    <property type="entry name" value="Luciferase-like domain"/>
    <property type="match status" value="1"/>
</dbReference>
<proteinExistence type="predicted"/>
<comment type="caution">
    <text evidence="2">The sequence shown here is derived from an EMBL/GenBank/DDBJ whole genome shotgun (WGS) entry which is preliminary data.</text>
</comment>
<evidence type="ECO:0000313" key="3">
    <source>
        <dbReference type="Proteomes" id="UP000003653"/>
    </source>
</evidence>
<evidence type="ECO:0000313" key="2">
    <source>
        <dbReference type="EMBL" id="EFG74777.1"/>
    </source>
</evidence>
<protein>
    <submittedName>
        <fullName evidence="2">Putative F420-dependent oxidoreductase, MSMEG_2256 family</fullName>
        <ecNumber evidence="2">1.-.-.-</ecNumber>
    </submittedName>
</protein>
<dbReference type="InterPro" id="IPR011251">
    <property type="entry name" value="Luciferase-like_dom"/>
</dbReference>
<feature type="domain" description="Luciferase-like" evidence="1">
    <location>
        <begin position="43"/>
        <end position="343"/>
    </location>
</feature>
<dbReference type="EMBL" id="ADNV01000351">
    <property type="protein sequence ID" value="EFG74777.1"/>
    <property type="molecule type" value="Genomic_DNA"/>
</dbReference>
<dbReference type="NCBIfam" id="TIGR03617">
    <property type="entry name" value="F420_MSMEG_2256"/>
    <property type="match status" value="1"/>
</dbReference>
<evidence type="ECO:0000259" key="1">
    <source>
        <dbReference type="Pfam" id="PF00296"/>
    </source>
</evidence>
<dbReference type="Proteomes" id="UP000003653">
    <property type="component" value="Unassembled WGS sequence"/>
</dbReference>
<reference evidence="2 3" key="1">
    <citation type="submission" date="2010-04" db="EMBL/GenBank/DDBJ databases">
        <authorList>
            <person name="Muzny D."/>
            <person name="Qin X."/>
            <person name="Deng J."/>
            <person name="Jiang H."/>
            <person name="Liu Y."/>
            <person name="Qu J."/>
            <person name="Song X.-Z."/>
            <person name="Zhang L."/>
            <person name="Thornton R."/>
            <person name="Coyle M."/>
            <person name="Francisco L."/>
            <person name="Jackson L."/>
            <person name="Javaid M."/>
            <person name="Korchina V."/>
            <person name="Kovar C."/>
            <person name="Mata R."/>
            <person name="Mathew T."/>
            <person name="Ngo R."/>
            <person name="Nguyen L."/>
            <person name="Nguyen N."/>
            <person name="Okwuonu G."/>
            <person name="Ongeri F."/>
            <person name="Pham C."/>
            <person name="Simmons D."/>
            <person name="Wilczek-Boney K."/>
            <person name="Hale W."/>
            <person name="Jakkamsetti A."/>
            <person name="Pham P."/>
            <person name="Ruth R."/>
            <person name="San Lucas F."/>
            <person name="Warren J."/>
            <person name="Zhang J."/>
            <person name="Zhao Z."/>
            <person name="Zhou C."/>
            <person name="Zhu D."/>
            <person name="Lee S."/>
            <person name="Bess C."/>
            <person name="Blankenburg K."/>
            <person name="Forbes L."/>
            <person name="Fu Q."/>
            <person name="Gubbala S."/>
            <person name="Hirani K."/>
            <person name="Jayaseelan J.C."/>
            <person name="Lara F."/>
            <person name="Munidasa M."/>
            <person name="Palculict T."/>
            <person name="Patil S."/>
            <person name="Pu L.-L."/>
            <person name="Saada N."/>
            <person name="Tang L."/>
            <person name="Weissenberger G."/>
            <person name="Zhu Y."/>
            <person name="Hemphill L."/>
            <person name="Shang Y."/>
            <person name="Youmans B."/>
            <person name="Ayvaz T."/>
            <person name="Ross M."/>
            <person name="Santibanez J."/>
            <person name="Aqrawi P."/>
            <person name="Gross S."/>
            <person name="Joshi V."/>
            <person name="Fowler G."/>
            <person name="Nazareth L."/>
            <person name="Reid J."/>
            <person name="Worley K."/>
            <person name="Petrosino J."/>
            <person name="Highlander S."/>
            <person name="Gibbs R."/>
        </authorList>
    </citation>
    <scope>NUCLEOTIDE SEQUENCE [LARGE SCALE GENOMIC DNA]</scope>
    <source>
        <strain evidence="2 3">ATCC BAA-614</strain>
    </source>
</reference>
<dbReference type="AlphaFoldDB" id="D5PGS3"/>
<dbReference type="EC" id="1.-.-.-" evidence="2"/>
<gene>
    <name evidence="2" type="ORF">HMPREF0591_5367</name>
</gene>
<dbReference type="InterPro" id="IPR036661">
    <property type="entry name" value="Luciferase-like_sf"/>
</dbReference>
<dbReference type="CDD" id="cd01097">
    <property type="entry name" value="Tetrahydromethanopterin_reductase"/>
    <property type="match status" value="1"/>
</dbReference>